<dbReference type="AlphaFoldDB" id="A0A5N7MII5"/>
<evidence type="ECO:0000256" key="4">
    <source>
        <dbReference type="ARBA" id="ARBA00022741"/>
    </source>
</evidence>
<dbReference type="GO" id="GO:0005524">
    <property type="term" value="F:ATP binding"/>
    <property type="evidence" value="ECO:0007669"/>
    <property type="project" value="UniProtKB-KW"/>
</dbReference>
<dbReference type="InterPro" id="IPR027417">
    <property type="entry name" value="P-loop_NTPase"/>
</dbReference>
<accession>A0A5N7MII5</accession>
<reference evidence="7 8" key="1">
    <citation type="journal article" date="2019" name="Syst. Appl. Microbiol.">
        <title>Microvirga tunisiensis sp. nov., a root nodule symbiotic bacterium isolated from Lupinus micranthus and L. luteus grown in Northern Tunisia.</title>
        <authorList>
            <person name="Msaddak A."/>
            <person name="Rejili M."/>
            <person name="Duran D."/>
            <person name="Mars M."/>
            <person name="Palacios J.M."/>
            <person name="Ruiz-Argueso T."/>
            <person name="Rey L."/>
            <person name="Imperial J."/>
        </authorList>
    </citation>
    <scope>NUCLEOTIDE SEQUENCE [LARGE SCALE GENOMIC DNA]</scope>
    <source>
        <strain evidence="7 8">Lmie10</strain>
    </source>
</reference>
<dbReference type="OrthoDB" id="5288404at2"/>
<keyword evidence="2" id="KW-0762">Sugar transport</keyword>
<dbReference type="Gene3D" id="3.40.50.300">
    <property type="entry name" value="P-loop containing nucleotide triphosphate hydrolases"/>
    <property type="match status" value="2"/>
</dbReference>
<keyword evidence="5 7" id="KW-0067">ATP-binding</keyword>
<dbReference type="GO" id="GO:0016887">
    <property type="term" value="F:ATP hydrolysis activity"/>
    <property type="evidence" value="ECO:0007669"/>
    <property type="project" value="InterPro"/>
</dbReference>
<dbReference type="PROSITE" id="PS50893">
    <property type="entry name" value="ABC_TRANSPORTER_2"/>
    <property type="match status" value="2"/>
</dbReference>
<dbReference type="SMART" id="SM00382">
    <property type="entry name" value="AAA"/>
    <property type="match status" value="2"/>
</dbReference>
<evidence type="ECO:0000313" key="7">
    <source>
        <dbReference type="EMBL" id="MPR23746.1"/>
    </source>
</evidence>
<comment type="caution">
    <text evidence="7">The sequence shown here is derived from an EMBL/GenBank/DDBJ whole genome shotgun (WGS) entry which is preliminary data.</text>
</comment>
<proteinExistence type="predicted"/>
<dbReference type="EMBL" id="VOSK01000001">
    <property type="protein sequence ID" value="MPR23746.1"/>
    <property type="molecule type" value="Genomic_DNA"/>
</dbReference>
<keyword evidence="4" id="KW-0547">Nucleotide-binding</keyword>
<dbReference type="InterPro" id="IPR003439">
    <property type="entry name" value="ABC_transporter-like_ATP-bd"/>
</dbReference>
<dbReference type="Proteomes" id="UP000403266">
    <property type="component" value="Unassembled WGS sequence"/>
</dbReference>
<feature type="domain" description="ABC transporter" evidence="6">
    <location>
        <begin position="13"/>
        <end position="255"/>
    </location>
</feature>
<dbReference type="InterPro" id="IPR050107">
    <property type="entry name" value="ABC_carbohydrate_import_ATPase"/>
</dbReference>
<dbReference type="RefSeq" id="WP_152708651.1">
    <property type="nucleotide sequence ID" value="NZ_VOSJ01000001.1"/>
</dbReference>
<evidence type="ECO:0000256" key="1">
    <source>
        <dbReference type="ARBA" id="ARBA00022448"/>
    </source>
</evidence>
<dbReference type="InterPro" id="IPR003593">
    <property type="entry name" value="AAA+_ATPase"/>
</dbReference>
<evidence type="ECO:0000313" key="8">
    <source>
        <dbReference type="Proteomes" id="UP000403266"/>
    </source>
</evidence>
<keyword evidence="8" id="KW-1185">Reference proteome</keyword>
<dbReference type="Pfam" id="PF00005">
    <property type="entry name" value="ABC_tran"/>
    <property type="match status" value="2"/>
</dbReference>
<evidence type="ECO:0000259" key="6">
    <source>
        <dbReference type="PROSITE" id="PS50893"/>
    </source>
</evidence>
<protein>
    <submittedName>
        <fullName evidence="7">Sugar ABC transporter ATP-binding protein</fullName>
    </submittedName>
</protein>
<evidence type="ECO:0000256" key="2">
    <source>
        <dbReference type="ARBA" id="ARBA00022597"/>
    </source>
</evidence>
<sequence>MAHNSAARNTPAAKATGLVKQFGPRAVLADVDLTVEHYQVHALIGANGSGKSTLAKIMAGYYQRDAGQLVIAGSEVPTDAGVASTEALGVRVVHQDLGLFDGISVLENVAAGGGYIRTRLGLIDWPATRQRVAEALARVGLDNLDPDNHVDDLPTWQRVAVACARALYDGLDVVRLLILDEITAALPPSEVRLVLDLVRRLQLLGAGILYVTHRFEEVMEVTDRITVLRDGKLLVNVRTADVTVRQLVEWVSGDQVSRANASGRKATGAPVLELRGISTERLKNVSLELRQGDICGVIGRAACGKSALGRTIFGQEKILSGSMLLAGQPLLPRNPRDAIRRGVAYVPQDRQRAGILPGATLRENFTITNLGRVMHGRLLSSGLERKVAAELIDRHAVVPRDSEEWIQNLSGGNQQKIVVGRWDLTDNLVFVLDEPTEGVDAAARASIYAFIRERAAAGAAVLVLSSSLEEIADVCDRAICLTDGRMTHSVEGDALTVRNMEHLLVSELEESVPSLEQASIVGQKR</sequence>
<gene>
    <name evidence="7" type="ORF">FS320_00555</name>
</gene>
<dbReference type="PANTHER" id="PTHR43790">
    <property type="entry name" value="CARBOHYDRATE TRANSPORT ATP-BINDING PROTEIN MG119-RELATED"/>
    <property type="match status" value="1"/>
</dbReference>
<dbReference type="CDD" id="cd03216">
    <property type="entry name" value="ABC_Carb_Monos_I"/>
    <property type="match status" value="1"/>
</dbReference>
<dbReference type="PANTHER" id="PTHR43790:SF9">
    <property type="entry name" value="GALACTOFURANOSE TRANSPORTER ATP-BINDING PROTEIN YTFR"/>
    <property type="match status" value="1"/>
</dbReference>
<organism evidence="7 8">
    <name type="scientific">Microvirga tunisiensis</name>
    <dbReference type="NCBI Taxonomy" id="2108360"/>
    <lineage>
        <taxon>Bacteria</taxon>
        <taxon>Pseudomonadati</taxon>
        <taxon>Pseudomonadota</taxon>
        <taxon>Alphaproteobacteria</taxon>
        <taxon>Hyphomicrobiales</taxon>
        <taxon>Methylobacteriaceae</taxon>
        <taxon>Microvirga</taxon>
    </lineage>
</organism>
<name>A0A5N7MII5_9HYPH</name>
<dbReference type="CDD" id="cd03215">
    <property type="entry name" value="ABC_Carb_Monos_II"/>
    <property type="match status" value="1"/>
</dbReference>
<keyword evidence="3" id="KW-0677">Repeat</keyword>
<keyword evidence="1" id="KW-0813">Transport</keyword>
<feature type="domain" description="ABC transporter" evidence="6">
    <location>
        <begin position="251"/>
        <end position="508"/>
    </location>
</feature>
<evidence type="ECO:0000256" key="5">
    <source>
        <dbReference type="ARBA" id="ARBA00022840"/>
    </source>
</evidence>
<dbReference type="SUPFAM" id="SSF52540">
    <property type="entry name" value="P-loop containing nucleoside triphosphate hydrolases"/>
    <property type="match status" value="2"/>
</dbReference>
<evidence type="ECO:0000256" key="3">
    <source>
        <dbReference type="ARBA" id="ARBA00022737"/>
    </source>
</evidence>